<dbReference type="Gene3D" id="1.20.1250.20">
    <property type="entry name" value="MFS general substrate transporter like domains"/>
    <property type="match status" value="2"/>
</dbReference>
<evidence type="ECO:0000313" key="3">
    <source>
        <dbReference type="Proteomes" id="UP001652626"/>
    </source>
</evidence>
<dbReference type="Proteomes" id="UP001652626">
    <property type="component" value="Chromosome 2"/>
</dbReference>
<gene>
    <name evidence="4" type="primary">LOC113393783</name>
</gene>
<dbReference type="SUPFAM" id="SSF103473">
    <property type="entry name" value="MFS general substrate transporter"/>
    <property type="match status" value="1"/>
</dbReference>
<feature type="transmembrane region" description="Helical" evidence="2">
    <location>
        <begin position="165"/>
        <end position="182"/>
    </location>
</feature>
<dbReference type="Pfam" id="PF07690">
    <property type="entry name" value="MFS_1"/>
    <property type="match status" value="1"/>
</dbReference>
<feature type="transmembrane region" description="Helical" evidence="2">
    <location>
        <begin position="58"/>
        <end position="75"/>
    </location>
</feature>
<feature type="region of interest" description="Disordered" evidence="1">
    <location>
        <begin position="251"/>
        <end position="270"/>
    </location>
</feature>
<dbReference type="InterPro" id="IPR050327">
    <property type="entry name" value="Proton-linked_MCT"/>
</dbReference>
<name>A0ABM4AL23_VANTA</name>
<keyword evidence="2" id="KW-1133">Transmembrane helix</keyword>
<reference evidence="3" key="1">
    <citation type="submission" date="2025-05" db="UniProtKB">
        <authorList>
            <consortium name="RefSeq"/>
        </authorList>
    </citation>
    <scope>NUCLEOTIDE SEQUENCE [LARGE SCALE GENOMIC DNA]</scope>
</reference>
<feature type="transmembrane region" description="Helical" evidence="2">
    <location>
        <begin position="431"/>
        <end position="457"/>
    </location>
</feature>
<feature type="transmembrane region" description="Helical" evidence="2">
    <location>
        <begin position="586"/>
        <end position="607"/>
    </location>
</feature>
<dbReference type="PANTHER" id="PTHR11360">
    <property type="entry name" value="MONOCARBOXYLATE TRANSPORTER"/>
    <property type="match status" value="1"/>
</dbReference>
<accession>A0ABM4AL23</accession>
<keyword evidence="2" id="KW-0472">Membrane</keyword>
<feature type="transmembrane region" description="Helical" evidence="2">
    <location>
        <begin position="133"/>
        <end position="153"/>
    </location>
</feature>
<feature type="transmembrane region" description="Helical" evidence="2">
    <location>
        <begin position="20"/>
        <end position="46"/>
    </location>
</feature>
<evidence type="ECO:0000313" key="4">
    <source>
        <dbReference type="RefSeq" id="XP_064071999.1"/>
    </source>
</evidence>
<feature type="transmembrane region" description="Helical" evidence="2">
    <location>
        <begin position="109"/>
        <end position="127"/>
    </location>
</feature>
<feature type="transmembrane region" description="Helical" evidence="2">
    <location>
        <begin position="463"/>
        <end position="484"/>
    </location>
</feature>
<dbReference type="RefSeq" id="XP_064071999.1">
    <property type="nucleotide sequence ID" value="XM_064215929.1"/>
</dbReference>
<feature type="transmembrane region" description="Helical" evidence="2">
    <location>
        <begin position="554"/>
        <end position="574"/>
    </location>
</feature>
<feature type="transmembrane region" description="Helical" evidence="2">
    <location>
        <begin position="194"/>
        <end position="216"/>
    </location>
</feature>
<feature type="transmembrane region" description="Helical" evidence="2">
    <location>
        <begin position="519"/>
        <end position="542"/>
    </location>
</feature>
<dbReference type="GeneID" id="113393783"/>
<evidence type="ECO:0000256" key="2">
    <source>
        <dbReference type="SAM" id="Phobius"/>
    </source>
</evidence>
<sequence length="623" mass="69806">MGVKEKNGKKYELVAPDGGWGYMIGVGVIINLVTISTFLASFGMIFKDLFIELNMDSTTITFLNGVSALCAALAVRLSYCLLFRFTINSLFSFPGMIVNPLLKFLSLRQLGLVAATIFNLGIFGNVFVNSKLTFFLCLGVLQSLGNGLIYNISCTVLNNYFVKRRLLAVSFTQTVIGVIALFSPQFVKWTLETFGFRGTLLIISAVSLQNIVGMALMQPVEWHMKKVKVSEDNENETKSLLASEEKGFKGKEDLKPVNKSEPENDIKKSNEKFSVENTKNDEYQGRKMTIPRIQAVQATITKVRVLPARNAGSRVTVDPRIDALYDQLNFANFVIQRGRLHCRNSQIFLRRFGKRLPRQVQRIPQNVYREMVWWRGATYHSLSIHKKPATHFLATDASDVGWGGQLDGKVINFISNFIDVSLFKTFLLSNAAVGVALSLFSEYLFIFMLPQALYALGWNEGNIAWALTLNAVTDLGTRAFFIFMSSWLLNIGSHEIYVVGLVLALVTKLGMLWSDDMLVMTVFITMMGIPRCTIMLLLPVVVADSVDQDKFSSAMGIVLLLFGFFNLSVGPSIGAIRDLTNSYSTAFYILSSCFGIVIMFWTIELIYKKNKHKRIPKEEPIEA</sequence>
<proteinExistence type="predicted"/>
<dbReference type="PANTHER" id="PTHR11360:SF309">
    <property type="entry name" value="MONOCARBOXYLATE TRANSPORTER 7-LIKE PROTEIN"/>
    <property type="match status" value="1"/>
</dbReference>
<reference evidence="4" key="2">
    <citation type="submission" date="2025-08" db="UniProtKB">
        <authorList>
            <consortium name="RefSeq"/>
        </authorList>
    </citation>
    <scope>IDENTIFICATION</scope>
    <source>
        <tissue evidence="4">Whole body</tissue>
    </source>
</reference>
<protein>
    <submittedName>
        <fullName evidence="4">Uncharacterized protein LOC113393783</fullName>
    </submittedName>
</protein>
<keyword evidence="3" id="KW-1185">Reference proteome</keyword>
<evidence type="ECO:0000256" key="1">
    <source>
        <dbReference type="SAM" id="MobiDB-lite"/>
    </source>
</evidence>
<dbReference type="InterPro" id="IPR036259">
    <property type="entry name" value="MFS_trans_sf"/>
</dbReference>
<keyword evidence="2" id="KW-0812">Transmembrane</keyword>
<dbReference type="InterPro" id="IPR011701">
    <property type="entry name" value="MFS"/>
</dbReference>
<organism evidence="3 4">
    <name type="scientific">Vanessa tameamea</name>
    <name type="common">Kamehameha butterfly</name>
    <dbReference type="NCBI Taxonomy" id="334116"/>
    <lineage>
        <taxon>Eukaryota</taxon>
        <taxon>Metazoa</taxon>
        <taxon>Ecdysozoa</taxon>
        <taxon>Arthropoda</taxon>
        <taxon>Hexapoda</taxon>
        <taxon>Insecta</taxon>
        <taxon>Pterygota</taxon>
        <taxon>Neoptera</taxon>
        <taxon>Endopterygota</taxon>
        <taxon>Lepidoptera</taxon>
        <taxon>Glossata</taxon>
        <taxon>Ditrysia</taxon>
        <taxon>Papilionoidea</taxon>
        <taxon>Nymphalidae</taxon>
        <taxon>Nymphalinae</taxon>
        <taxon>Vanessa</taxon>
    </lineage>
</organism>